<dbReference type="InterPro" id="IPR000917">
    <property type="entry name" value="Sulfatase_N"/>
</dbReference>
<dbReference type="InterPro" id="IPR017850">
    <property type="entry name" value="Alkaline_phosphatase_core_sf"/>
</dbReference>
<dbReference type="PANTHER" id="PTHR42693:SF33">
    <property type="entry name" value="ARYLSULFATASE"/>
    <property type="match status" value="1"/>
</dbReference>
<dbReference type="EMBL" id="UINC01086035">
    <property type="protein sequence ID" value="SVC34122.1"/>
    <property type="molecule type" value="Genomic_DNA"/>
</dbReference>
<accession>A0A382LG92</accession>
<reference evidence="3" key="1">
    <citation type="submission" date="2018-05" db="EMBL/GenBank/DDBJ databases">
        <authorList>
            <person name="Lanie J.A."/>
            <person name="Ng W.-L."/>
            <person name="Kazmierczak K.M."/>
            <person name="Andrzejewski T.M."/>
            <person name="Davidsen T.M."/>
            <person name="Wayne K.J."/>
            <person name="Tettelin H."/>
            <person name="Glass J.I."/>
            <person name="Rusch D."/>
            <person name="Podicherti R."/>
            <person name="Tsui H.-C.T."/>
            <person name="Winkler M.E."/>
        </authorList>
    </citation>
    <scope>NUCLEOTIDE SEQUENCE</scope>
</reference>
<dbReference type="Gene3D" id="3.30.1120.10">
    <property type="match status" value="1"/>
</dbReference>
<dbReference type="Gene3D" id="3.40.720.10">
    <property type="entry name" value="Alkaline Phosphatase, subunit A"/>
    <property type="match status" value="1"/>
</dbReference>
<sequence length="357" mass="41879">MKKNVIIICIDGGRLDWARDSSVIKKFSENSVFFSQSITYAPYTNSAIHAVISGSYGNRNGCYSYWHSSRFQSQNFKTLIDYLHEEDYYTCANLNSDLVLPRKNFDNYEVYDESDIDLEAKHLELLDKMKEKSVNGQNFFLYLHYSAIHTGIRDQVLKVFNDFSKEYFENKSANKQRYDKLFRKAESYLEKIQQKIHELDLFKNSIILVISDHGISVGEKFGERAYGSFCYDYTIRTFANYNSTDLDSKEFDKQVSHVDFIPTILEHLEIKEDENYEKMDGVSLLNAMKGEQFNERYVFTETGNPLNERAPPKKPNTESIRTSQWKLIYNEYDDSKELYNLKDDPSEENNLIEEEIS</sequence>
<dbReference type="InterPro" id="IPR050738">
    <property type="entry name" value="Sulfatase"/>
</dbReference>
<feature type="domain" description="Sulfatase N-terminal" evidence="2">
    <location>
        <begin position="24"/>
        <end position="269"/>
    </location>
</feature>
<evidence type="ECO:0000313" key="3">
    <source>
        <dbReference type="EMBL" id="SVC34122.1"/>
    </source>
</evidence>
<dbReference type="PANTHER" id="PTHR42693">
    <property type="entry name" value="ARYLSULFATASE FAMILY MEMBER"/>
    <property type="match status" value="1"/>
</dbReference>
<feature type="non-terminal residue" evidence="3">
    <location>
        <position position="357"/>
    </location>
</feature>
<evidence type="ECO:0000259" key="2">
    <source>
        <dbReference type="Pfam" id="PF00884"/>
    </source>
</evidence>
<name>A0A382LG92_9ZZZZ</name>
<organism evidence="3">
    <name type="scientific">marine metagenome</name>
    <dbReference type="NCBI Taxonomy" id="408172"/>
    <lineage>
        <taxon>unclassified sequences</taxon>
        <taxon>metagenomes</taxon>
        <taxon>ecological metagenomes</taxon>
    </lineage>
</organism>
<protein>
    <recommendedName>
        <fullName evidence="2">Sulfatase N-terminal domain-containing protein</fullName>
    </recommendedName>
</protein>
<dbReference type="Pfam" id="PF00884">
    <property type="entry name" value="Sulfatase"/>
    <property type="match status" value="1"/>
</dbReference>
<evidence type="ECO:0000256" key="1">
    <source>
        <dbReference type="ARBA" id="ARBA00008779"/>
    </source>
</evidence>
<proteinExistence type="inferred from homology"/>
<gene>
    <name evidence="3" type="ORF">METZ01_LOCUS286976</name>
</gene>
<dbReference type="AlphaFoldDB" id="A0A382LG92"/>
<comment type="similarity">
    <text evidence="1">Belongs to the sulfatase family.</text>
</comment>
<dbReference type="SUPFAM" id="SSF53649">
    <property type="entry name" value="Alkaline phosphatase-like"/>
    <property type="match status" value="1"/>
</dbReference>
<dbReference type="GO" id="GO:0004065">
    <property type="term" value="F:arylsulfatase activity"/>
    <property type="evidence" value="ECO:0007669"/>
    <property type="project" value="TreeGrafter"/>
</dbReference>